<keyword evidence="17" id="KW-1185">Reference proteome</keyword>
<gene>
    <name evidence="14" type="primary">cas1</name>
    <name evidence="16" type="ORF">GYA93_08710</name>
</gene>
<feature type="binding site" evidence="14">
    <location>
        <position position="355"/>
    </location>
    <ligand>
        <name>Mn(2+)</name>
        <dbReference type="ChEBI" id="CHEBI:29035"/>
    </ligand>
</feature>
<dbReference type="GO" id="GO:0051607">
    <property type="term" value="P:defense response to virus"/>
    <property type="evidence" value="ECO:0007669"/>
    <property type="project" value="UniProtKB-UniRule"/>
</dbReference>
<dbReference type="AlphaFoldDB" id="A0A7K3LQ48"/>
<keyword evidence="3 14" id="KW-0255">Endonuclease</keyword>
<dbReference type="Proteomes" id="UP000466307">
    <property type="component" value="Unassembled WGS sequence"/>
</dbReference>
<keyword evidence="2 14" id="KW-0479">Metal-binding</keyword>
<feature type="domain" description="DUF83" evidence="15">
    <location>
        <begin position="11"/>
        <end position="183"/>
    </location>
</feature>
<dbReference type="NCBIfam" id="TIGR00287">
    <property type="entry name" value="cas1"/>
    <property type="match status" value="1"/>
</dbReference>
<comment type="cofactor">
    <cofactor evidence="14">
        <name>Mg(2+)</name>
        <dbReference type="ChEBI" id="CHEBI:18420"/>
    </cofactor>
    <cofactor evidence="14">
        <name>Mn(2+)</name>
        <dbReference type="ChEBI" id="CHEBI:29035"/>
    </cofactor>
</comment>
<dbReference type="InterPro" id="IPR050646">
    <property type="entry name" value="Cas1"/>
</dbReference>
<evidence type="ECO:0000256" key="5">
    <source>
        <dbReference type="ARBA" id="ARBA00022839"/>
    </source>
</evidence>
<proteinExistence type="inferred from homology"/>
<dbReference type="GO" id="GO:0051536">
    <property type="term" value="F:iron-sulfur cluster binding"/>
    <property type="evidence" value="ECO:0007669"/>
    <property type="project" value="UniProtKB-KW"/>
</dbReference>
<dbReference type="PANTHER" id="PTHR34353:SF2">
    <property type="entry name" value="CRISPR-ASSOCIATED ENDONUCLEASE CAS1 1"/>
    <property type="match status" value="1"/>
</dbReference>
<dbReference type="GO" id="GO:0004527">
    <property type="term" value="F:exonuclease activity"/>
    <property type="evidence" value="ECO:0007669"/>
    <property type="project" value="UniProtKB-KW"/>
</dbReference>
<keyword evidence="10 14" id="KW-0238">DNA-binding</keyword>
<evidence type="ECO:0000256" key="9">
    <source>
        <dbReference type="ARBA" id="ARBA00023118"/>
    </source>
</evidence>
<dbReference type="EC" id="3.1.-.-" evidence="14"/>
<evidence type="ECO:0000256" key="11">
    <source>
        <dbReference type="ARBA" id="ARBA00023211"/>
    </source>
</evidence>
<evidence type="ECO:0000259" key="15">
    <source>
        <dbReference type="Pfam" id="PF01930"/>
    </source>
</evidence>
<keyword evidence="7" id="KW-0408">Iron</keyword>
<dbReference type="GO" id="GO:0004519">
    <property type="term" value="F:endonuclease activity"/>
    <property type="evidence" value="ECO:0007669"/>
    <property type="project" value="UniProtKB-UniRule"/>
</dbReference>
<dbReference type="InterPro" id="IPR011604">
    <property type="entry name" value="PDDEXK-like_dom_sf"/>
</dbReference>
<evidence type="ECO:0000256" key="14">
    <source>
        <dbReference type="HAMAP-Rule" id="MF_01470"/>
    </source>
</evidence>
<feature type="binding site" evidence="14">
    <location>
        <position position="426"/>
    </location>
    <ligand>
        <name>Mn(2+)</name>
        <dbReference type="ChEBI" id="CHEBI:29035"/>
    </ligand>
</feature>
<comment type="function">
    <text evidence="14">CRISPR (clustered regularly interspaced short palindromic repeat), is an adaptive immune system that provides protection against mobile genetic elements (viruses, transposable elements and conjugative plasmids). CRISPR clusters contain spacers, sequences complementary to antecedent mobile elements, and target invading nucleic acids. CRISPR clusters are transcribed and processed into CRISPR RNA (crRNA). Acts as a dsDNA endonuclease. Involved in the integration of spacer DNA into the CRISPR cassette.</text>
</comment>
<dbReference type="Pfam" id="PF01867">
    <property type="entry name" value="Cas_Cas1"/>
    <property type="match status" value="1"/>
</dbReference>
<keyword evidence="11 14" id="KW-0464">Manganese</keyword>
<evidence type="ECO:0000256" key="6">
    <source>
        <dbReference type="ARBA" id="ARBA00022842"/>
    </source>
</evidence>
<dbReference type="Gene3D" id="3.90.320.10">
    <property type="match status" value="1"/>
</dbReference>
<protein>
    <recommendedName>
        <fullName evidence="14">CRISPR-associated endonuclease Cas1</fullName>
        <ecNumber evidence="14">3.1.-.-</ecNumber>
    </recommendedName>
</protein>
<comment type="caution">
    <text evidence="16">The sequence shown here is derived from an EMBL/GenBank/DDBJ whole genome shotgun (WGS) entry which is preliminary data.</text>
</comment>
<dbReference type="InterPro" id="IPR042206">
    <property type="entry name" value="CRISPR-assoc_Cas1_C"/>
</dbReference>
<dbReference type="GO" id="GO:0046872">
    <property type="term" value="F:metal ion binding"/>
    <property type="evidence" value="ECO:0007669"/>
    <property type="project" value="UniProtKB-UniRule"/>
</dbReference>
<evidence type="ECO:0000256" key="4">
    <source>
        <dbReference type="ARBA" id="ARBA00022801"/>
    </source>
</evidence>
<evidence type="ECO:0000256" key="2">
    <source>
        <dbReference type="ARBA" id="ARBA00022723"/>
    </source>
</evidence>
<dbReference type="GO" id="GO:0003677">
    <property type="term" value="F:DNA binding"/>
    <property type="evidence" value="ECO:0007669"/>
    <property type="project" value="UniProtKB-KW"/>
</dbReference>
<evidence type="ECO:0000256" key="13">
    <source>
        <dbReference type="ARBA" id="ARBA00038592"/>
    </source>
</evidence>
<keyword evidence="5" id="KW-0269">Exonuclease</keyword>
<dbReference type="Pfam" id="PF01930">
    <property type="entry name" value="Cas_Cas4"/>
    <property type="match status" value="1"/>
</dbReference>
<keyword evidence="6 14" id="KW-0460">Magnesium</keyword>
<evidence type="ECO:0000256" key="12">
    <source>
        <dbReference type="ARBA" id="ARBA00033996"/>
    </source>
</evidence>
<keyword evidence="9 14" id="KW-0051">Antiviral defense</keyword>
<evidence type="ECO:0000256" key="10">
    <source>
        <dbReference type="ARBA" id="ARBA00023125"/>
    </source>
</evidence>
<keyword evidence="4 14" id="KW-0378">Hydrolase</keyword>
<dbReference type="Gene3D" id="1.20.120.920">
    <property type="entry name" value="CRISPR-associated endonuclease Cas1, C-terminal domain"/>
    <property type="match status" value="1"/>
</dbReference>
<dbReference type="RefSeq" id="WP_059039115.1">
    <property type="nucleotide sequence ID" value="NZ_JAADZU010000021.1"/>
</dbReference>
<keyword evidence="8" id="KW-0411">Iron-sulfur</keyword>
<dbReference type="InterPro" id="IPR042211">
    <property type="entry name" value="CRISPR-assoc_Cas1_N"/>
</dbReference>
<keyword evidence="1 14" id="KW-0540">Nuclease</keyword>
<dbReference type="Gene3D" id="3.100.10.20">
    <property type="entry name" value="CRISPR-associated endonuclease Cas1, N-terminal domain"/>
    <property type="match status" value="1"/>
</dbReference>
<accession>A0A7K3LQ48</accession>
<dbReference type="NCBIfam" id="TIGR00372">
    <property type="entry name" value="cas4"/>
    <property type="match status" value="1"/>
</dbReference>
<comment type="similarity">
    <text evidence="14">Belongs to the CRISPR-associated endonuclease Cas1 family.</text>
</comment>
<dbReference type="CDD" id="cd09634">
    <property type="entry name" value="Cas1_I-II-III"/>
    <property type="match status" value="1"/>
</dbReference>
<evidence type="ECO:0000256" key="3">
    <source>
        <dbReference type="ARBA" id="ARBA00022759"/>
    </source>
</evidence>
<name>A0A7K3LQ48_9ACTN</name>
<dbReference type="PANTHER" id="PTHR34353">
    <property type="entry name" value="CRISPR-ASSOCIATED ENDONUCLEASE CAS1 1"/>
    <property type="match status" value="1"/>
</dbReference>
<organism evidence="16 17">
    <name type="scientific">Gordonia desulfuricans</name>
    <dbReference type="NCBI Taxonomy" id="89051"/>
    <lineage>
        <taxon>Bacteria</taxon>
        <taxon>Bacillati</taxon>
        <taxon>Actinomycetota</taxon>
        <taxon>Actinomycetes</taxon>
        <taxon>Mycobacteriales</taxon>
        <taxon>Gordoniaceae</taxon>
        <taxon>Gordonia</taxon>
    </lineage>
</organism>
<dbReference type="InterPro" id="IPR022765">
    <property type="entry name" value="Dna2/Cas4_DUF83"/>
</dbReference>
<dbReference type="HAMAP" id="MF_01470">
    <property type="entry name" value="Cas1"/>
    <property type="match status" value="1"/>
</dbReference>
<comment type="subunit">
    <text evidence="13 14">Homodimer, forms a heterotetramer with a Cas2 homodimer.</text>
</comment>
<comment type="catalytic activity">
    <reaction evidence="12">
        <text>exonucleolytic cleavage in the 5'- to 3'-direction to yield nucleoside 3'-phosphates.</text>
        <dbReference type="EC" id="3.1.12.1"/>
    </reaction>
</comment>
<evidence type="ECO:0000313" key="17">
    <source>
        <dbReference type="Proteomes" id="UP000466307"/>
    </source>
</evidence>
<dbReference type="InterPro" id="IPR002729">
    <property type="entry name" value="CRISPR-assoc_Cas1"/>
</dbReference>
<evidence type="ECO:0000256" key="1">
    <source>
        <dbReference type="ARBA" id="ARBA00022722"/>
    </source>
</evidence>
<dbReference type="InterPro" id="IPR013343">
    <property type="entry name" value="CRISPR-assoc_prot_Cas4"/>
</dbReference>
<dbReference type="GO" id="GO:0043571">
    <property type="term" value="P:maintenance of CRISPR repeat elements"/>
    <property type="evidence" value="ECO:0007669"/>
    <property type="project" value="UniProtKB-UniRule"/>
</dbReference>
<evidence type="ECO:0000313" key="16">
    <source>
        <dbReference type="EMBL" id="NDK89657.1"/>
    </source>
</evidence>
<reference evidence="16 17" key="1">
    <citation type="submission" date="2020-01" db="EMBL/GenBank/DDBJ databases">
        <title>Investigation of new actinobacteria for the biodesulphurisation of diesel fuel.</title>
        <authorList>
            <person name="Athi Narayanan S.M."/>
        </authorList>
    </citation>
    <scope>NUCLEOTIDE SEQUENCE [LARGE SCALE GENOMIC DNA]</scope>
    <source>
        <strain evidence="16 17">213E</strain>
    </source>
</reference>
<evidence type="ECO:0000256" key="7">
    <source>
        <dbReference type="ARBA" id="ARBA00023004"/>
    </source>
</evidence>
<feature type="binding site" evidence="14">
    <location>
        <position position="441"/>
    </location>
    <ligand>
        <name>Mn(2+)</name>
        <dbReference type="ChEBI" id="CHEBI:29035"/>
    </ligand>
</feature>
<dbReference type="EMBL" id="JAADZU010000021">
    <property type="protein sequence ID" value="NDK89657.1"/>
    <property type="molecule type" value="Genomic_DNA"/>
</dbReference>
<sequence length="535" mass="58804">MTEEQSVLPISLVAHTVFCERRAWIEAVGEQVDSAEMQAGGAAHERVDRPADNLRESRSVDVVHDQMGLVGKCDVVKGEADHVVLIEYKATPVRRVPEVTRANVMQLMLQQMCLEASGVTVDEKRVYFTNHRRSVVVETVDADRGEALEWVRRTRNVIDSPTAPLPLVDDPRCRSCSHVGVCLPDERRVMQAEVRRIAVSNPGGDILHLTTPGSRASIRSGRIVVHKAREETHSVPLERVVGLVIHGSVDMSSALIREVLWRGYTIVWCSGTGRVVGHARSAKSPNAVARVRQHVLSESGHLDLARELIACKVANQATQLRRNARVAVHSEVAEMRKIARRVSTAHSVPEILGLEGEAAAIYFGRLQQCLASNVDSGFAAGWSGRTGRHAGDPVNAALNYAYSLLLADCIRALHACGLDPHAGFVHSPVRNKPALALDLMEQFRPVVADSAVLTAINTGKLTTADFNTEVSGLPRLTPTGRRAVTSEYQRRIAQQFTHPRFGYKVTWQRAFEVQARMILGVLDGTDDTYVGIRTR</sequence>
<evidence type="ECO:0000256" key="8">
    <source>
        <dbReference type="ARBA" id="ARBA00023014"/>
    </source>
</evidence>